<name>A0A0C3BXC0_HEBCY</name>
<organism evidence="1 2">
    <name type="scientific">Hebeloma cylindrosporum</name>
    <dbReference type="NCBI Taxonomy" id="76867"/>
    <lineage>
        <taxon>Eukaryota</taxon>
        <taxon>Fungi</taxon>
        <taxon>Dikarya</taxon>
        <taxon>Basidiomycota</taxon>
        <taxon>Agaricomycotina</taxon>
        <taxon>Agaricomycetes</taxon>
        <taxon>Agaricomycetidae</taxon>
        <taxon>Agaricales</taxon>
        <taxon>Agaricineae</taxon>
        <taxon>Hymenogastraceae</taxon>
        <taxon>Hebeloma</taxon>
    </lineage>
</organism>
<dbReference type="AlphaFoldDB" id="A0A0C3BXC0"/>
<dbReference type="EMBL" id="KN831780">
    <property type="protein sequence ID" value="KIM41210.1"/>
    <property type="molecule type" value="Genomic_DNA"/>
</dbReference>
<evidence type="ECO:0008006" key="3">
    <source>
        <dbReference type="Google" id="ProtNLM"/>
    </source>
</evidence>
<accession>A0A0C3BXC0</accession>
<dbReference type="InterPro" id="IPR011009">
    <property type="entry name" value="Kinase-like_dom_sf"/>
</dbReference>
<dbReference type="Proteomes" id="UP000053424">
    <property type="component" value="Unassembled WGS sequence"/>
</dbReference>
<gene>
    <name evidence="1" type="ORF">M413DRAFT_445256</name>
</gene>
<evidence type="ECO:0000313" key="2">
    <source>
        <dbReference type="Proteomes" id="UP000053424"/>
    </source>
</evidence>
<dbReference type="OrthoDB" id="3250044at2759"/>
<evidence type="ECO:0000313" key="1">
    <source>
        <dbReference type="EMBL" id="KIM41210.1"/>
    </source>
</evidence>
<dbReference type="SUPFAM" id="SSF56112">
    <property type="entry name" value="Protein kinase-like (PK-like)"/>
    <property type="match status" value="1"/>
</dbReference>
<reference evidence="1 2" key="1">
    <citation type="submission" date="2014-04" db="EMBL/GenBank/DDBJ databases">
        <authorList>
            <consortium name="DOE Joint Genome Institute"/>
            <person name="Kuo A."/>
            <person name="Gay G."/>
            <person name="Dore J."/>
            <person name="Kohler A."/>
            <person name="Nagy L.G."/>
            <person name="Floudas D."/>
            <person name="Copeland A."/>
            <person name="Barry K.W."/>
            <person name="Cichocki N."/>
            <person name="Veneault-Fourrey C."/>
            <person name="LaButti K."/>
            <person name="Lindquist E.A."/>
            <person name="Lipzen A."/>
            <person name="Lundell T."/>
            <person name="Morin E."/>
            <person name="Murat C."/>
            <person name="Sun H."/>
            <person name="Tunlid A."/>
            <person name="Henrissat B."/>
            <person name="Grigoriev I.V."/>
            <person name="Hibbett D.S."/>
            <person name="Martin F."/>
            <person name="Nordberg H.P."/>
            <person name="Cantor M.N."/>
            <person name="Hua S.X."/>
        </authorList>
    </citation>
    <scope>NUCLEOTIDE SEQUENCE [LARGE SCALE GENOMIC DNA]</scope>
    <source>
        <strain evidence="2">h7</strain>
    </source>
</reference>
<dbReference type="STRING" id="686832.A0A0C3BXC0"/>
<sequence>MQQYVFNGAEGDLNAPRVPKIHDFFISDNWMGYLVMEYIQASPTHPEDVPEKVASALQWLRDLPPPSDTAIGSVAGPGVPYMLLKGLKAPIAFSSIEAIERYMNTALSRLPRRSRAKSKPITFSNEKFLFTQTDMHEGNFFLDMEEKMCLIDFDGVALLPESFGNQFLASRMNFVQKVAAHLNWPTHNVESMGKAQVIIQMTGNKSLGLDENGFRKPRTLLP</sequence>
<reference evidence="2" key="2">
    <citation type="submission" date="2015-01" db="EMBL/GenBank/DDBJ databases">
        <title>Evolutionary Origins and Diversification of the Mycorrhizal Mutualists.</title>
        <authorList>
            <consortium name="DOE Joint Genome Institute"/>
            <consortium name="Mycorrhizal Genomics Consortium"/>
            <person name="Kohler A."/>
            <person name="Kuo A."/>
            <person name="Nagy L.G."/>
            <person name="Floudas D."/>
            <person name="Copeland A."/>
            <person name="Barry K.W."/>
            <person name="Cichocki N."/>
            <person name="Veneault-Fourrey C."/>
            <person name="LaButti K."/>
            <person name="Lindquist E.A."/>
            <person name="Lipzen A."/>
            <person name="Lundell T."/>
            <person name="Morin E."/>
            <person name="Murat C."/>
            <person name="Riley R."/>
            <person name="Ohm R."/>
            <person name="Sun H."/>
            <person name="Tunlid A."/>
            <person name="Henrissat B."/>
            <person name="Grigoriev I.V."/>
            <person name="Hibbett D.S."/>
            <person name="Martin F."/>
        </authorList>
    </citation>
    <scope>NUCLEOTIDE SEQUENCE [LARGE SCALE GENOMIC DNA]</scope>
    <source>
        <strain evidence="2">h7</strain>
    </source>
</reference>
<protein>
    <recommendedName>
        <fullName evidence="3">Aminoglycoside phosphotransferase domain-containing protein</fullName>
    </recommendedName>
</protein>
<dbReference type="HOGENOM" id="CLU_084529_0_0_1"/>
<proteinExistence type="predicted"/>
<keyword evidence="2" id="KW-1185">Reference proteome</keyword>